<evidence type="ECO:0000256" key="1">
    <source>
        <dbReference type="SAM" id="MobiDB-lite"/>
    </source>
</evidence>
<protein>
    <recommendedName>
        <fullName evidence="2">AB hydrolase-1 domain-containing protein</fullName>
    </recommendedName>
</protein>
<sequence>MAGCISFTATRDRCFRFSFSNAGLKSATTDLGQGTIMHCWAPKAHKDSKPNLLLLHGFGANAMWQWNDFLPPLTRRFNVYVPDLLFFGDSHTSRPDRTEAFQAQCVAAILQAHGVRTSSVVGISYGGFVAYSLAAQFPERVEKVVLCCAGVCFEEKDLDEGLFQVKSVDEAAEILLPQTPEKLRQLLRLAFVKPSKVTPTCFLTDYINVMCTENIQERKELIEALYKDRKLSDLPKITQPTLIIWGEKDLVFPIELAHRLKRHLGENAELVVIKNAGHAVNVEKANEMYKHLRSFLIDSTAPTVQKNHKEEGISRSRVKEVVLVLVVSGGAIEAGVIASFTDTEEAISRLRKPAHSAATLAATTLRSHQVIIQGPAIGKLQRHPIHPARGVSGGVAQRHYRSVGSTLHGFQVQLPVAVKVGRGIDAAGVAGREEREAEGGDGGASVDGGAEVVKGWVAEGGGEGEGGLAGEEEEGGGGQLEGRGPIEGEACGGGVHGGAAGHGGWGESEGGGVVGNGGDRVGGGGVRFEKELVGGAVRGAGYVGAEERGAAAWTGAEGELHLSGAARVAACCGWCRWEYVDGEKGESKKKRRW</sequence>
<keyword evidence="4" id="KW-1185">Reference proteome</keyword>
<dbReference type="EMBL" id="CP144700">
    <property type="protein sequence ID" value="WVZ22214.1"/>
    <property type="molecule type" value="Genomic_DNA"/>
</dbReference>
<reference evidence="3 4" key="1">
    <citation type="journal article" date="2023" name="Life. Sci Alliance">
        <title>Evolutionary insights into 3D genome organization and epigenetic landscape of Vigna mungo.</title>
        <authorList>
            <person name="Junaid A."/>
            <person name="Singh B."/>
            <person name="Bhatia S."/>
        </authorList>
    </citation>
    <scope>NUCLEOTIDE SEQUENCE [LARGE SCALE GENOMIC DNA]</scope>
    <source>
        <strain evidence="3">Urdbean</strain>
    </source>
</reference>
<feature type="domain" description="AB hydrolase-1" evidence="2">
    <location>
        <begin position="50"/>
        <end position="284"/>
    </location>
</feature>
<dbReference type="InterPro" id="IPR052370">
    <property type="entry name" value="Meta-cleavage_hydrolase"/>
</dbReference>
<evidence type="ECO:0000313" key="4">
    <source>
        <dbReference type="Proteomes" id="UP001374535"/>
    </source>
</evidence>
<dbReference type="PANTHER" id="PTHR43139">
    <property type="entry name" value="SI:DKEY-122A22.2"/>
    <property type="match status" value="1"/>
</dbReference>
<dbReference type="InterPro" id="IPR029058">
    <property type="entry name" value="AB_hydrolase_fold"/>
</dbReference>
<dbReference type="PANTHER" id="PTHR43139:SF25">
    <property type="entry name" value="ALPHA_BETA-HYDROLASES SUPERFAMILY PROTEIN"/>
    <property type="match status" value="1"/>
</dbReference>
<proteinExistence type="predicted"/>
<dbReference type="PRINTS" id="PR00412">
    <property type="entry name" value="EPOXHYDRLASE"/>
</dbReference>
<evidence type="ECO:0000313" key="3">
    <source>
        <dbReference type="EMBL" id="WVZ22214.1"/>
    </source>
</evidence>
<dbReference type="InterPro" id="IPR000639">
    <property type="entry name" value="Epox_hydrolase-like"/>
</dbReference>
<dbReference type="AlphaFoldDB" id="A0AAQ3P606"/>
<feature type="compositionally biased region" description="Gly residues" evidence="1">
    <location>
        <begin position="490"/>
        <end position="518"/>
    </location>
</feature>
<dbReference type="Proteomes" id="UP001374535">
    <property type="component" value="Chromosome 1"/>
</dbReference>
<dbReference type="PRINTS" id="PR00111">
    <property type="entry name" value="ABHYDROLASE"/>
</dbReference>
<gene>
    <name evidence="3" type="ORF">V8G54_000758</name>
</gene>
<dbReference type="GO" id="GO:0003824">
    <property type="term" value="F:catalytic activity"/>
    <property type="evidence" value="ECO:0007669"/>
    <property type="project" value="InterPro"/>
</dbReference>
<organism evidence="3 4">
    <name type="scientific">Vigna mungo</name>
    <name type="common">Black gram</name>
    <name type="synonym">Phaseolus mungo</name>
    <dbReference type="NCBI Taxonomy" id="3915"/>
    <lineage>
        <taxon>Eukaryota</taxon>
        <taxon>Viridiplantae</taxon>
        <taxon>Streptophyta</taxon>
        <taxon>Embryophyta</taxon>
        <taxon>Tracheophyta</taxon>
        <taxon>Spermatophyta</taxon>
        <taxon>Magnoliopsida</taxon>
        <taxon>eudicotyledons</taxon>
        <taxon>Gunneridae</taxon>
        <taxon>Pentapetalae</taxon>
        <taxon>rosids</taxon>
        <taxon>fabids</taxon>
        <taxon>Fabales</taxon>
        <taxon>Fabaceae</taxon>
        <taxon>Papilionoideae</taxon>
        <taxon>50 kb inversion clade</taxon>
        <taxon>NPAAA clade</taxon>
        <taxon>indigoferoid/millettioid clade</taxon>
        <taxon>Phaseoleae</taxon>
        <taxon>Vigna</taxon>
    </lineage>
</organism>
<evidence type="ECO:0000259" key="2">
    <source>
        <dbReference type="Pfam" id="PF00561"/>
    </source>
</evidence>
<dbReference type="InterPro" id="IPR000073">
    <property type="entry name" value="AB_hydrolase_1"/>
</dbReference>
<name>A0AAQ3P606_VIGMU</name>
<feature type="compositionally biased region" description="Gly residues" evidence="1">
    <location>
        <begin position="458"/>
        <end position="469"/>
    </location>
</feature>
<feature type="region of interest" description="Disordered" evidence="1">
    <location>
        <begin position="457"/>
        <end position="518"/>
    </location>
</feature>
<dbReference type="Gene3D" id="3.40.50.1820">
    <property type="entry name" value="alpha/beta hydrolase"/>
    <property type="match status" value="1"/>
</dbReference>
<dbReference type="Pfam" id="PF00561">
    <property type="entry name" value="Abhydrolase_1"/>
    <property type="match status" value="1"/>
</dbReference>
<accession>A0AAQ3P606</accession>
<dbReference type="SUPFAM" id="SSF53474">
    <property type="entry name" value="alpha/beta-Hydrolases"/>
    <property type="match status" value="1"/>
</dbReference>